<dbReference type="EMBL" id="CP136893">
    <property type="protein sequence ID" value="WOL03450.1"/>
    <property type="molecule type" value="Genomic_DNA"/>
</dbReference>
<sequence length="102" mass="11364">MLQAWKLWNEGSAKDCIDPSIADSCSPGEVLRSINVGLLCVQDSPNDRPSMSSVVFMLENEATISPTPKQPTFTIQRNLNLKETDLDIYSLNDLTITTMECR</sequence>
<dbReference type="SUPFAM" id="SSF56112">
    <property type="entry name" value="Protein kinase-like (PK-like)"/>
    <property type="match status" value="1"/>
</dbReference>
<dbReference type="AlphaFoldDB" id="A0AAQ3QCG4"/>
<dbReference type="PANTHER" id="PTHR27006:SF619">
    <property type="entry name" value="CYSTEINE-RICH RECEPTOR-LIKE PROTEIN KINASE 15"/>
    <property type="match status" value="1"/>
</dbReference>
<evidence type="ECO:0000313" key="1">
    <source>
        <dbReference type="EMBL" id="WOL03450.1"/>
    </source>
</evidence>
<organism evidence="1 2">
    <name type="scientific">Canna indica</name>
    <name type="common">Indian-shot</name>
    <dbReference type="NCBI Taxonomy" id="4628"/>
    <lineage>
        <taxon>Eukaryota</taxon>
        <taxon>Viridiplantae</taxon>
        <taxon>Streptophyta</taxon>
        <taxon>Embryophyta</taxon>
        <taxon>Tracheophyta</taxon>
        <taxon>Spermatophyta</taxon>
        <taxon>Magnoliopsida</taxon>
        <taxon>Liliopsida</taxon>
        <taxon>Zingiberales</taxon>
        <taxon>Cannaceae</taxon>
        <taxon>Canna</taxon>
    </lineage>
</organism>
<protein>
    <recommendedName>
        <fullName evidence="3">S-locus receptor kinase C-terminal domain-containing protein</fullName>
    </recommendedName>
</protein>
<dbReference type="Gene3D" id="1.10.510.10">
    <property type="entry name" value="Transferase(Phosphotransferase) domain 1"/>
    <property type="match status" value="1"/>
</dbReference>
<dbReference type="InterPro" id="IPR011009">
    <property type="entry name" value="Kinase-like_dom_sf"/>
</dbReference>
<gene>
    <name evidence="1" type="ORF">Cni_G12170</name>
</gene>
<proteinExistence type="predicted"/>
<evidence type="ECO:0008006" key="3">
    <source>
        <dbReference type="Google" id="ProtNLM"/>
    </source>
</evidence>
<accession>A0AAQ3QCG4</accession>
<evidence type="ECO:0000313" key="2">
    <source>
        <dbReference type="Proteomes" id="UP001327560"/>
    </source>
</evidence>
<name>A0AAQ3QCG4_9LILI</name>
<dbReference type="PANTHER" id="PTHR27006">
    <property type="entry name" value="PROMASTIGOTE SURFACE ANTIGEN PROTEIN PSA"/>
    <property type="match status" value="1"/>
</dbReference>
<keyword evidence="2" id="KW-1185">Reference proteome</keyword>
<dbReference type="Proteomes" id="UP001327560">
    <property type="component" value="Chromosome 4"/>
</dbReference>
<reference evidence="1 2" key="1">
    <citation type="submission" date="2023-10" db="EMBL/GenBank/DDBJ databases">
        <title>Chromosome-scale genome assembly provides insights into flower coloration mechanisms of Canna indica.</title>
        <authorList>
            <person name="Li C."/>
        </authorList>
    </citation>
    <scope>NUCLEOTIDE SEQUENCE [LARGE SCALE GENOMIC DNA]</scope>
    <source>
        <tissue evidence="1">Flower</tissue>
    </source>
</reference>